<dbReference type="InterPro" id="IPR004748">
    <property type="entry name" value="Polyol_permease-like"/>
</dbReference>
<feature type="domain" description="Major facilitator superfamily (MFS) profile" evidence="8">
    <location>
        <begin position="1"/>
        <end position="415"/>
    </location>
</feature>
<keyword evidence="2" id="KW-0813">Transport</keyword>
<dbReference type="Gene3D" id="1.20.1250.20">
    <property type="entry name" value="MFS general substrate transporter like domains"/>
    <property type="match status" value="2"/>
</dbReference>
<keyword evidence="10" id="KW-1185">Reference proteome</keyword>
<dbReference type="InterPro" id="IPR036259">
    <property type="entry name" value="MFS_trans_sf"/>
</dbReference>
<dbReference type="Proteomes" id="UP001498238">
    <property type="component" value="Unassembled WGS sequence"/>
</dbReference>
<dbReference type="RefSeq" id="WP_339391201.1">
    <property type="nucleotide sequence ID" value="NZ_BAAAAF010000001.1"/>
</dbReference>
<accession>A0ABN0SJE2</accession>
<evidence type="ECO:0000256" key="5">
    <source>
        <dbReference type="ARBA" id="ARBA00022989"/>
    </source>
</evidence>
<feature type="transmembrane region" description="Helical" evidence="7">
    <location>
        <begin position="182"/>
        <end position="200"/>
    </location>
</feature>
<dbReference type="SUPFAM" id="SSF103473">
    <property type="entry name" value="MFS general substrate transporter"/>
    <property type="match status" value="1"/>
</dbReference>
<keyword evidence="5 7" id="KW-1133">Transmembrane helix</keyword>
<dbReference type="PROSITE" id="PS50850">
    <property type="entry name" value="MFS"/>
    <property type="match status" value="1"/>
</dbReference>
<name>A0ABN0SJE2_9MICO</name>
<evidence type="ECO:0000256" key="2">
    <source>
        <dbReference type="ARBA" id="ARBA00022448"/>
    </source>
</evidence>
<dbReference type="PANTHER" id="PTHR23517">
    <property type="entry name" value="RESISTANCE PROTEIN MDTM, PUTATIVE-RELATED-RELATED"/>
    <property type="match status" value="1"/>
</dbReference>
<feature type="transmembrane region" description="Helical" evidence="7">
    <location>
        <begin position="328"/>
        <end position="349"/>
    </location>
</feature>
<feature type="transmembrane region" description="Helical" evidence="7">
    <location>
        <begin position="361"/>
        <end position="384"/>
    </location>
</feature>
<feature type="transmembrane region" description="Helical" evidence="7">
    <location>
        <begin position="116"/>
        <end position="139"/>
    </location>
</feature>
<sequence>MTAIPARTVPTRNFFGLSSSLFWGYVAIAFFMTGDGLEQAFLSDYLVNAVGFSTDQVGTIFTVYGLMAAIAAFASGVLAEYFGPRRVMALAVVAWIIFHIGFLLFGVMQGDYVMTLVLYAIRAFAYPMFVYGFVVWISYAAPSNRLSSAMGWFWCFYSLGVGVFGSYLPSLVIPIVGELPTLWSSIGFVFVGGLMAAFLVKGRGPDHSGPRTFGGLGRILGETIAMPFHNVQLAYGMVQRIINQISLYGFIVMLPIVFVRDIGFAQTTWLQLWSLVYLVTVFTNLMWGVLGDKIGWVRTIRWFGAIGMFAATLLMYFVPKLFGPNPWLAAIAVVVFGFAIAAYVPLSALMPALDPHRRGNAVALLNLAAGLSQFVGSLIVTLLWSTIGTTGTVIALACTYLVSFALSFLQKVDQNSLTKADEETAAALTTAEPPESGAPRA</sequence>
<dbReference type="InterPro" id="IPR050171">
    <property type="entry name" value="MFS_Transporters"/>
</dbReference>
<organism evidence="9 10">
    <name type="scientific">Brevibacterium metallidurans</name>
    <dbReference type="NCBI Taxonomy" id="1482676"/>
    <lineage>
        <taxon>Bacteria</taxon>
        <taxon>Bacillati</taxon>
        <taxon>Actinomycetota</taxon>
        <taxon>Actinomycetes</taxon>
        <taxon>Micrococcales</taxon>
        <taxon>Brevibacteriaceae</taxon>
        <taxon>Brevibacterium</taxon>
    </lineage>
</organism>
<evidence type="ECO:0000256" key="1">
    <source>
        <dbReference type="ARBA" id="ARBA00004651"/>
    </source>
</evidence>
<evidence type="ECO:0000256" key="3">
    <source>
        <dbReference type="ARBA" id="ARBA00022475"/>
    </source>
</evidence>
<comment type="subcellular location">
    <subcellularLocation>
        <location evidence="1">Cell membrane</location>
        <topology evidence="1">Multi-pass membrane protein</topology>
    </subcellularLocation>
</comment>
<evidence type="ECO:0000256" key="6">
    <source>
        <dbReference type="ARBA" id="ARBA00023136"/>
    </source>
</evidence>
<dbReference type="PANTHER" id="PTHR23517:SF13">
    <property type="entry name" value="MAJOR FACILITATOR SUPERFAMILY MFS_1"/>
    <property type="match status" value="1"/>
</dbReference>
<keyword evidence="6 7" id="KW-0472">Membrane</keyword>
<evidence type="ECO:0000256" key="4">
    <source>
        <dbReference type="ARBA" id="ARBA00022692"/>
    </source>
</evidence>
<dbReference type="Pfam" id="PF07690">
    <property type="entry name" value="MFS_1"/>
    <property type="match status" value="1"/>
</dbReference>
<feature type="transmembrane region" description="Helical" evidence="7">
    <location>
        <begin position="151"/>
        <end position="176"/>
    </location>
</feature>
<evidence type="ECO:0000313" key="10">
    <source>
        <dbReference type="Proteomes" id="UP001498238"/>
    </source>
</evidence>
<feature type="transmembrane region" description="Helical" evidence="7">
    <location>
        <begin position="89"/>
        <end position="110"/>
    </location>
</feature>
<protein>
    <submittedName>
        <fullName evidence="9">RbtT/DalT/CsbX family MFS transporter</fullName>
    </submittedName>
</protein>
<feature type="transmembrane region" description="Helical" evidence="7">
    <location>
        <begin position="390"/>
        <end position="409"/>
    </location>
</feature>
<dbReference type="CDD" id="cd17337">
    <property type="entry name" value="MFS_CsbX"/>
    <property type="match status" value="1"/>
</dbReference>
<reference evidence="9 10" key="1">
    <citation type="submission" date="2024-01" db="EMBL/GenBank/DDBJ databases">
        <title>Characterization of antibiotic resistant novel bacterial strains and their environmental applications.</title>
        <authorList>
            <person name="Manzoor S."/>
            <person name="Abbas S."/>
            <person name="Arshad M."/>
            <person name="Ahmed I."/>
        </authorList>
    </citation>
    <scope>NUCLEOTIDE SEQUENCE [LARGE SCALE GENOMIC DNA]</scope>
    <source>
        <strain evidence="9 10">NCCP-602</strain>
    </source>
</reference>
<feature type="transmembrane region" description="Helical" evidence="7">
    <location>
        <begin position="61"/>
        <end position="82"/>
    </location>
</feature>
<dbReference type="EMBL" id="BAAAAF010000001">
    <property type="protein sequence ID" value="GAA0034199.1"/>
    <property type="molecule type" value="Genomic_DNA"/>
</dbReference>
<proteinExistence type="predicted"/>
<gene>
    <name evidence="9" type="ORF">NCCP602_01600</name>
</gene>
<evidence type="ECO:0000259" key="8">
    <source>
        <dbReference type="PROSITE" id="PS50850"/>
    </source>
</evidence>
<dbReference type="InterPro" id="IPR020846">
    <property type="entry name" value="MFS_dom"/>
</dbReference>
<evidence type="ECO:0000256" key="7">
    <source>
        <dbReference type="SAM" id="Phobius"/>
    </source>
</evidence>
<keyword evidence="4 7" id="KW-0812">Transmembrane</keyword>
<evidence type="ECO:0000313" key="9">
    <source>
        <dbReference type="EMBL" id="GAA0034199.1"/>
    </source>
</evidence>
<feature type="transmembrane region" description="Helical" evidence="7">
    <location>
        <begin position="245"/>
        <end position="264"/>
    </location>
</feature>
<feature type="transmembrane region" description="Helical" evidence="7">
    <location>
        <begin position="270"/>
        <end position="290"/>
    </location>
</feature>
<feature type="transmembrane region" description="Helical" evidence="7">
    <location>
        <begin position="302"/>
        <end position="322"/>
    </location>
</feature>
<dbReference type="InterPro" id="IPR011701">
    <property type="entry name" value="MFS"/>
</dbReference>
<feature type="transmembrane region" description="Helical" evidence="7">
    <location>
        <begin position="12"/>
        <end position="32"/>
    </location>
</feature>
<dbReference type="NCBIfam" id="TIGR00897">
    <property type="entry name" value="2A0118"/>
    <property type="match status" value="1"/>
</dbReference>
<comment type="caution">
    <text evidence="9">The sequence shown here is derived from an EMBL/GenBank/DDBJ whole genome shotgun (WGS) entry which is preliminary data.</text>
</comment>
<keyword evidence="3" id="KW-1003">Cell membrane</keyword>